<dbReference type="GO" id="GO:0003723">
    <property type="term" value="F:RNA binding"/>
    <property type="evidence" value="ECO:0007669"/>
    <property type="project" value="UniProtKB-KW"/>
</dbReference>
<gene>
    <name evidence="4" type="ORF">FHS27_000373</name>
</gene>
<dbReference type="SMART" id="SM00360">
    <property type="entry name" value="RRM"/>
    <property type="match status" value="1"/>
</dbReference>
<accession>A0A7W5H3R5</accession>
<dbReference type="PROSITE" id="PS50102">
    <property type="entry name" value="RRM"/>
    <property type="match status" value="1"/>
</dbReference>
<feature type="domain" description="RRM" evidence="3">
    <location>
        <begin position="2"/>
        <end position="80"/>
    </location>
</feature>
<evidence type="ECO:0000313" key="4">
    <source>
        <dbReference type="EMBL" id="MBB3204609.1"/>
    </source>
</evidence>
<dbReference type="AlphaFoldDB" id="A0A7W5H3R5"/>
<name>A0A7W5H3R5_9BACT</name>
<dbReference type="Proteomes" id="UP000536179">
    <property type="component" value="Unassembled WGS sequence"/>
</dbReference>
<keyword evidence="5" id="KW-1185">Reference proteome</keyword>
<dbReference type="PANTHER" id="PTHR48027">
    <property type="entry name" value="HETEROGENEOUS NUCLEAR RIBONUCLEOPROTEIN 87F-RELATED"/>
    <property type="match status" value="1"/>
</dbReference>
<sequence>MTNIYVGNLSFSATEDDLRGAFEQYGEVSAVNIIMDRETGRSRGFAFVEMADADGAKDAIENLDGQAISGRNVTVNEARPRAPRTGGGGGGGRGGYGGGGGGGGGRGGYGGGGGGGYGGGGGGGRGGDRY</sequence>
<organism evidence="4 5">
    <name type="scientific">Aporhodopirellula rubra</name>
    <dbReference type="NCBI Taxonomy" id="980271"/>
    <lineage>
        <taxon>Bacteria</taxon>
        <taxon>Pseudomonadati</taxon>
        <taxon>Planctomycetota</taxon>
        <taxon>Planctomycetia</taxon>
        <taxon>Pirellulales</taxon>
        <taxon>Pirellulaceae</taxon>
        <taxon>Aporhodopirellula</taxon>
    </lineage>
</organism>
<dbReference type="InterPro" id="IPR012677">
    <property type="entry name" value="Nucleotide-bd_a/b_plait_sf"/>
</dbReference>
<comment type="caution">
    <text evidence="4">The sequence shown here is derived from an EMBL/GenBank/DDBJ whole genome shotgun (WGS) entry which is preliminary data.</text>
</comment>
<dbReference type="Pfam" id="PF00076">
    <property type="entry name" value="RRM_1"/>
    <property type="match status" value="1"/>
</dbReference>
<dbReference type="InterPro" id="IPR052462">
    <property type="entry name" value="SLIRP/GR-RBP-like"/>
</dbReference>
<dbReference type="SUPFAM" id="SSF54928">
    <property type="entry name" value="RNA-binding domain, RBD"/>
    <property type="match status" value="1"/>
</dbReference>
<feature type="compositionally biased region" description="Gly residues" evidence="2">
    <location>
        <begin position="85"/>
        <end position="130"/>
    </location>
</feature>
<dbReference type="InterPro" id="IPR035979">
    <property type="entry name" value="RBD_domain_sf"/>
</dbReference>
<dbReference type="InterPro" id="IPR048289">
    <property type="entry name" value="RRM2_NsCP33-like"/>
</dbReference>
<dbReference type="EMBL" id="JACHXU010000001">
    <property type="protein sequence ID" value="MBB3204609.1"/>
    <property type="molecule type" value="Genomic_DNA"/>
</dbReference>
<proteinExistence type="predicted"/>
<protein>
    <submittedName>
        <fullName evidence="4">RNA recognition motif-containing protein</fullName>
    </submittedName>
</protein>
<evidence type="ECO:0000259" key="3">
    <source>
        <dbReference type="PROSITE" id="PS50102"/>
    </source>
</evidence>
<reference evidence="4 5" key="1">
    <citation type="submission" date="2020-08" db="EMBL/GenBank/DDBJ databases">
        <title>Genomic Encyclopedia of Type Strains, Phase III (KMG-III): the genomes of soil and plant-associated and newly described type strains.</title>
        <authorList>
            <person name="Whitman W."/>
        </authorList>
    </citation>
    <scope>NUCLEOTIDE SEQUENCE [LARGE SCALE GENOMIC DNA]</scope>
    <source>
        <strain evidence="4 5">CECT 8075</strain>
    </source>
</reference>
<keyword evidence="1" id="KW-0694">RNA-binding</keyword>
<feature type="region of interest" description="Disordered" evidence="2">
    <location>
        <begin position="71"/>
        <end position="130"/>
    </location>
</feature>
<dbReference type="Gene3D" id="3.30.70.330">
    <property type="match status" value="1"/>
</dbReference>
<dbReference type="RefSeq" id="WP_184300839.1">
    <property type="nucleotide sequence ID" value="NZ_JACHXU010000001.1"/>
</dbReference>
<dbReference type="CDD" id="cd21608">
    <property type="entry name" value="RRM2_NsCP33_like"/>
    <property type="match status" value="1"/>
</dbReference>
<dbReference type="InterPro" id="IPR000504">
    <property type="entry name" value="RRM_dom"/>
</dbReference>
<evidence type="ECO:0000256" key="1">
    <source>
        <dbReference type="ARBA" id="ARBA00022884"/>
    </source>
</evidence>
<evidence type="ECO:0000313" key="5">
    <source>
        <dbReference type="Proteomes" id="UP000536179"/>
    </source>
</evidence>
<evidence type="ECO:0000256" key="2">
    <source>
        <dbReference type="SAM" id="MobiDB-lite"/>
    </source>
</evidence>